<organism evidence="2 3">
    <name type="scientific">Spodoptera exigua</name>
    <name type="common">Beet armyworm</name>
    <name type="synonym">Noctua fulgens</name>
    <dbReference type="NCBI Taxonomy" id="7107"/>
    <lineage>
        <taxon>Eukaryota</taxon>
        <taxon>Metazoa</taxon>
        <taxon>Ecdysozoa</taxon>
        <taxon>Arthropoda</taxon>
        <taxon>Hexapoda</taxon>
        <taxon>Insecta</taxon>
        <taxon>Pterygota</taxon>
        <taxon>Neoptera</taxon>
        <taxon>Endopterygota</taxon>
        <taxon>Lepidoptera</taxon>
        <taxon>Glossata</taxon>
        <taxon>Ditrysia</taxon>
        <taxon>Noctuoidea</taxon>
        <taxon>Noctuidae</taxon>
        <taxon>Amphipyrinae</taxon>
        <taxon>Spodoptera</taxon>
    </lineage>
</organism>
<accession>A0A922SK33</accession>
<dbReference type="AlphaFoldDB" id="A0A922SK33"/>
<feature type="compositionally biased region" description="Polar residues" evidence="1">
    <location>
        <begin position="464"/>
        <end position="475"/>
    </location>
</feature>
<evidence type="ECO:0000256" key="1">
    <source>
        <dbReference type="SAM" id="MobiDB-lite"/>
    </source>
</evidence>
<feature type="region of interest" description="Disordered" evidence="1">
    <location>
        <begin position="124"/>
        <end position="160"/>
    </location>
</feature>
<comment type="caution">
    <text evidence="2">The sequence shown here is derived from an EMBL/GenBank/DDBJ whole genome shotgun (WGS) entry which is preliminary data.</text>
</comment>
<reference evidence="2" key="1">
    <citation type="journal article" date="2021" name="G3 (Bethesda)">
        <title>Genome and transcriptome analysis of the beet armyworm Spodoptera exigua reveals targets for pest control. .</title>
        <authorList>
            <person name="Simon S."/>
            <person name="Breeschoten T."/>
            <person name="Jansen H.J."/>
            <person name="Dirks R.P."/>
            <person name="Schranz M.E."/>
            <person name="Ros V.I.D."/>
        </authorList>
    </citation>
    <scope>NUCLEOTIDE SEQUENCE</scope>
    <source>
        <strain evidence="2">TB_SE_WUR_2020</strain>
    </source>
</reference>
<feature type="region of interest" description="Disordered" evidence="1">
    <location>
        <begin position="266"/>
        <end position="308"/>
    </location>
</feature>
<feature type="compositionally biased region" description="Basic and acidic residues" evidence="1">
    <location>
        <begin position="269"/>
        <end position="283"/>
    </location>
</feature>
<proteinExistence type="predicted"/>
<protein>
    <submittedName>
        <fullName evidence="2">Uncharacterized protein</fullName>
    </submittedName>
</protein>
<dbReference type="Proteomes" id="UP000814243">
    <property type="component" value="Unassembled WGS sequence"/>
</dbReference>
<dbReference type="EMBL" id="JACEFF010000297">
    <property type="protein sequence ID" value="KAH9640038.1"/>
    <property type="molecule type" value="Genomic_DNA"/>
</dbReference>
<feature type="region of interest" description="Disordered" evidence="1">
    <location>
        <begin position="464"/>
        <end position="505"/>
    </location>
</feature>
<evidence type="ECO:0000313" key="3">
    <source>
        <dbReference type="Proteomes" id="UP000814243"/>
    </source>
</evidence>
<sequence>MSTVRLGFPLDTCMECESYVENGRGWFESPVREVQAGRTRGLLKHGAGSASVRLAGAAAVVGASPGPAVRLAMVPAHQTLAAVRALPTTDVPFMNNMDEISYWICTKRAPCLMNYDNVKKQDEQAQCSKSKPKSVPSAAEVPSPKKKKKRKLSLLEDDSGSANKQQNVYFETSQKQKQTVMSSCKSDTLGSDIDFNIKNTSVQGKAKRSKHKKNHRTTIHKKNKVVTSTPKVTNLRRSLRQAQQSLNNSHLNSSFEIFNNSLVNGNKQNDLEQKSPDKLKKPELLAGGDQTVDGKKNTNGNKQKSKNEVLNGQFEDLSDVSGFTANYIRSTKLQSKTPRKLRCKNNKNLVKESQQIGQKDNTMVVCMNKSVNTGVHKLSPLNCSTESENVINLISKSIDKSPKVTKSTSLLKFIDAKAGKSAKGAVDNSKADGSRTRGRVNLNVSFQSQSTTSRYPKRYRNNTTTDVIENTGDSNQVDKRRKISKNSSEFNNSDRKENPEAAVVSRTRSGRNIGLTLRHPENSVLVLSNSTEQVSSMVSMNVASPGEEPRDKLKKKRRITRHLRSKKVVDRQASLQRDSLRDRSGFAACFSDSDDDSEPLKQRKFFCA</sequence>
<name>A0A922SK33_SPOEX</name>
<gene>
    <name evidence="2" type="ORF">HF086_008133</name>
</gene>
<evidence type="ECO:0000313" key="2">
    <source>
        <dbReference type="EMBL" id="KAH9640038.1"/>
    </source>
</evidence>